<evidence type="ECO:0000256" key="5">
    <source>
        <dbReference type="ARBA" id="ARBA00023163"/>
    </source>
</evidence>
<evidence type="ECO:0000259" key="8">
    <source>
        <dbReference type="PROSITE" id="PS50048"/>
    </source>
</evidence>
<sequence>MAGDTPRVAKRSPNACVRCRRQKIKCSGSQPCDGCSKRKLSCVFNERDQKILVTRGYILDLQEKISRMERGENEQADPGPFSSDYNRQSLDPKDSEAAPGLARHSPPPDDHDGSHELEDPESSLANPLSSGPPAFTSGANGRTFYMGTSSNWSFTRRVLSMTHAHLYHEPLPSEALLFDGTTYDLGWDGSRTTPDPDVPVLPTYDHALYLINAVKFRCGQMYHLFDDDDFMACLHRFYSEPRGTATASLWYIHFHLVLAFGKGFVQQKSQGKRPPGSEFFSKALRLLPDPCSLWYNPIESTEILCCISLYYQSLDCRQAAHSYIGQAMRLAMAQGMHTRMPAESLGENMVQRCRKIWWTIYILDREMTSLMGLPQSINDDHVHTDLPVFPGSVLKTASLHMHIKLSRITAEINSTVYAFGGRLNRTFLLSTKAALANIAGLADELRDSFPLHLDPAVSGVSRISAYLHLLYHQCIVLAIRPLLFCFLKIRFESPGKCQETLDSSRSVRNLMQTCMDSAQQIVGILHSLQAQGLLETFLPFDLDSAFASTVVLLMGPAIEPRRLEPHTAWIDKAHSVFEEMIEGGNLIARLLLSELQKLDEMLCCISGGRAAPRSLQQQGPAVVAPRTPMTSSMSTTTTATRRLSDAIPPAPDYVIEDEYAATGLTAADIMALADSIESYDTEWMSNAISEHRIW</sequence>
<dbReference type="SUPFAM" id="SSF57701">
    <property type="entry name" value="Zn2/Cys6 DNA-binding domain"/>
    <property type="match status" value="1"/>
</dbReference>
<dbReference type="GO" id="GO:0005634">
    <property type="term" value="C:nucleus"/>
    <property type="evidence" value="ECO:0007669"/>
    <property type="project" value="UniProtKB-SubCell"/>
</dbReference>
<dbReference type="GO" id="GO:0000981">
    <property type="term" value="F:DNA-binding transcription factor activity, RNA polymerase II-specific"/>
    <property type="evidence" value="ECO:0007669"/>
    <property type="project" value="InterPro"/>
</dbReference>
<reference evidence="9 10" key="1">
    <citation type="submission" date="2019-06" db="EMBL/GenBank/DDBJ databases">
        <title>Wine fermentation using esterase from Monascus purpureus.</title>
        <authorList>
            <person name="Geng C."/>
            <person name="Zhang Y."/>
        </authorList>
    </citation>
    <scope>NUCLEOTIDE SEQUENCE [LARGE SCALE GENOMIC DNA]</scope>
    <source>
        <strain evidence="9">HQ1</strain>
    </source>
</reference>
<keyword evidence="2" id="KW-0479">Metal-binding</keyword>
<dbReference type="PROSITE" id="PS00463">
    <property type="entry name" value="ZN2_CY6_FUNGAL_1"/>
    <property type="match status" value="1"/>
</dbReference>
<feature type="compositionally biased region" description="Basic and acidic residues" evidence="7">
    <location>
        <begin position="106"/>
        <end position="117"/>
    </location>
</feature>
<evidence type="ECO:0000256" key="1">
    <source>
        <dbReference type="ARBA" id="ARBA00004123"/>
    </source>
</evidence>
<dbReference type="InterPro" id="IPR007219">
    <property type="entry name" value="XnlR_reg_dom"/>
</dbReference>
<evidence type="ECO:0000256" key="7">
    <source>
        <dbReference type="SAM" id="MobiDB-lite"/>
    </source>
</evidence>
<comment type="subcellular location">
    <subcellularLocation>
        <location evidence="1">Nucleus</location>
    </subcellularLocation>
</comment>
<dbReference type="InterPro" id="IPR001138">
    <property type="entry name" value="Zn2Cys6_DnaBD"/>
</dbReference>
<evidence type="ECO:0000256" key="2">
    <source>
        <dbReference type="ARBA" id="ARBA00022723"/>
    </source>
</evidence>
<dbReference type="Pfam" id="PF00172">
    <property type="entry name" value="Zn_clus"/>
    <property type="match status" value="1"/>
</dbReference>
<gene>
    <name evidence="9" type="ORF">MPDQ_000984</name>
</gene>
<accession>A0A507QSR1</accession>
<feature type="compositionally biased region" description="Low complexity" evidence="7">
    <location>
        <begin position="624"/>
        <end position="639"/>
    </location>
</feature>
<feature type="domain" description="Zn(2)-C6 fungal-type" evidence="8">
    <location>
        <begin position="15"/>
        <end position="44"/>
    </location>
</feature>
<dbReference type="Gene3D" id="4.10.240.10">
    <property type="entry name" value="Zn(2)-C6 fungal-type DNA-binding domain"/>
    <property type="match status" value="1"/>
</dbReference>
<dbReference type="PROSITE" id="PS50048">
    <property type="entry name" value="ZN2_CY6_FUNGAL_2"/>
    <property type="match status" value="1"/>
</dbReference>
<dbReference type="Proteomes" id="UP000319663">
    <property type="component" value="Unassembled WGS sequence"/>
</dbReference>
<evidence type="ECO:0000313" key="10">
    <source>
        <dbReference type="Proteomes" id="UP000319663"/>
    </source>
</evidence>
<feature type="region of interest" description="Disordered" evidence="7">
    <location>
        <begin position="616"/>
        <end position="639"/>
    </location>
</feature>
<dbReference type="GO" id="GO:0008270">
    <property type="term" value="F:zinc ion binding"/>
    <property type="evidence" value="ECO:0007669"/>
    <property type="project" value="InterPro"/>
</dbReference>
<dbReference type="CDD" id="cd00067">
    <property type="entry name" value="GAL4"/>
    <property type="match status" value="1"/>
</dbReference>
<evidence type="ECO:0000313" key="9">
    <source>
        <dbReference type="EMBL" id="TQB70064.1"/>
    </source>
</evidence>
<dbReference type="SMART" id="SM00066">
    <property type="entry name" value="GAL4"/>
    <property type="match status" value="1"/>
</dbReference>
<feature type="region of interest" description="Disordered" evidence="7">
    <location>
        <begin position="69"/>
        <end position="133"/>
    </location>
</feature>
<dbReference type="PANTHER" id="PTHR47540:SF6">
    <property type="entry name" value="ZN(II)2CYS6 TRANSCRIPTION FACTOR (EUROFUNG)"/>
    <property type="match status" value="1"/>
</dbReference>
<organism evidence="9 10">
    <name type="scientific">Monascus purpureus</name>
    <name type="common">Red mold</name>
    <name type="synonym">Monascus anka</name>
    <dbReference type="NCBI Taxonomy" id="5098"/>
    <lineage>
        <taxon>Eukaryota</taxon>
        <taxon>Fungi</taxon>
        <taxon>Dikarya</taxon>
        <taxon>Ascomycota</taxon>
        <taxon>Pezizomycotina</taxon>
        <taxon>Eurotiomycetes</taxon>
        <taxon>Eurotiomycetidae</taxon>
        <taxon>Eurotiales</taxon>
        <taxon>Aspergillaceae</taxon>
        <taxon>Monascus</taxon>
    </lineage>
</organism>
<evidence type="ECO:0000256" key="6">
    <source>
        <dbReference type="ARBA" id="ARBA00023242"/>
    </source>
</evidence>
<evidence type="ECO:0000256" key="3">
    <source>
        <dbReference type="ARBA" id="ARBA00023015"/>
    </source>
</evidence>
<dbReference type="OrthoDB" id="3548654at2759"/>
<keyword evidence="3" id="KW-0805">Transcription regulation</keyword>
<dbReference type="GO" id="GO:0006351">
    <property type="term" value="P:DNA-templated transcription"/>
    <property type="evidence" value="ECO:0007669"/>
    <property type="project" value="InterPro"/>
</dbReference>
<dbReference type="EMBL" id="VIFY01000123">
    <property type="protein sequence ID" value="TQB70064.1"/>
    <property type="molecule type" value="Genomic_DNA"/>
</dbReference>
<dbReference type="STRING" id="5098.A0A507QSR1"/>
<name>A0A507QSR1_MONPU</name>
<comment type="caution">
    <text evidence="9">The sequence shown here is derived from an EMBL/GenBank/DDBJ whole genome shotgun (WGS) entry which is preliminary data.</text>
</comment>
<dbReference type="InterPro" id="IPR036864">
    <property type="entry name" value="Zn2-C6_fun-type_DNA-bd_sf"/>
</dbReference>
<dbReference type="AlphaFoldDB" id="A0A507QSR1"/>
<keyword evidence="6" id="KW-0539">Nucleus</keyword>
<evidence type="ECO:0000256" key="4">
    <source>
        <dbReference type="ARBA" id="ARBA00023125"/>
    </source>
</evidence>
<keyword evidence="5" id="KW-0804">Transcription</keyword>
<dbReference type="GO" id="GO:0043565">
    <property type="term" value="F:sequence-specific DNA binding"/>
    <property type="evidence" value="ECO:0007669"/>
    <property type="project" value="TreeGrafter"/>
</dbReference>
<dbReference type="SMART" id="SM00906">
    <property type="entry name" value="Fungal_trans"/>
    <property type="match status" value="1"/>
</dbReference>
<dbReference type="GO" id="GO:0045944">
    <property type="term" value="P:positive regulation of transcription by RNA polymerase II"/>
    <property type="evidence" value="ECO:0007669"/>
    <property type="project" value="TreeGrafter"/>
</dbReference>
<keyword evidence="4" id="KW-0238">DNA-binding</keyword>
<dbReference type="Pfam" id="PF04082">
    <property type="entry name" value="Fungal_trans"/>
    <property type="match status" value="1"/>
</dbReference>
<dbReference type="InterPro" id="IPR051711">
    <property type="entry name" value="Stress_Response_Reg"/>
</dbReference>
<keyword evidence="10" id="KW-1185">Reference proteome</keyword>
<dbReference type="CDD" id="cd12148">
    <property type="entry name" value="fungal_TF_MHR"/>
    <property type="match status" value="1"/>
</dbReference>
<dbReference type="PANTHER" id="PTHR47540">
    <property type="entry name" value="THIAMINE REPRESSIBLE GENES REGULATORY PROTEIN THI5"/>
    <property type="match status" value="1"/>
</dbReference>
<proteinExistence type="predicted"/>
<protein>
    <recommendedName>
        <fullName evidence="8">Zn(2)-C6 fungal-type domain-containing protein</fullName>
    </recommendedName>
</protein>